<dbReference type="AlphaFoldDB" id="A0A9W9RDA2"/>
<name>A0A9W9RDA2_PENBR</name>
<dbReference type="Proteomes" id="UP001148299">
    <property type="component" value="Unassembled WGS sequence"/>
</dbReference>
<evidence type="ECO:0000313" key="3">
    <source>
        <dbReference type="Proteomes" id="UP001148299"/>
    </source>
</evidence>
<dbReference type="PIRSF" id="PIRSF016184">
    <property type="entry name" value="PhzC_PhzF"/>
    <property type="match status" value="1"/>
</dbReference>
<sequence length="305" mass="33413">MPISLEYAVVDVFTKTRFLGNPLAIVLVPAKHRTTLTQCTKQKIAVEFNLSETVFLHEHPENSNDSDQLDSFDIDIFTPKCEIPFAGHPTIGTAMYILRDYARRSGNLKELVTKAGPIPISQEVSSGLLSASIPFECHLHQTPIVSDMVVKGTAPIMSFVKGLSFVLAELSDVDRLASVSAGLLEDCLNVEVMDDGWNCGLTGTKYFVDLGNDENGIKQLRTRMFVSWEDPGTGSASSALACYLALGESKERGTGPFFYHIIQGVEMGRRNDMFVTVSRSEDGERITEVLLRGDSVLVSEGRISA</sequence>
<evidence type="ECO:0000313" key="2">
    <source>
        <dbReference type="EMBL" id="KAJ5358051.1"/>
    </source>
</evidence>
<proteinExistence type="predicted"/>
<dbReference type="Pfam" id="PF02567">
    <property type="entry name" value="PhzC-PhzF"/>
    <property type="match status" value="1"/>
</dbReference>
<dbReference type="Gene3D" id="3.10.310.10">
    <property type="entry name" value="Diaminopimelate Epimerase, Chain A, domain 1"/>
    <property type="match status" value="2"/>
</dbReference>
<reference evidence="2" key="1">
    <citation type="submission" date="2022-12" db="EMBL/GenBank/DDBJ databases">
        <authorList>
            <person name="Petersen C."/>
        </authorList>
    </citation>
    <scope>NUCLEOTIDE SEQUENCE</scope>
    <source>
        <strain evidence="2">IBT 35675</strain>
    </source>
</reference>
<dbReference type="PANTHER" id="PTHR13774:SF32">
    <property type="entry name" value="ANTISENSE-ENHANCING SEQUENCE 1"/>
    <property type="match status" value="1"/>
</dbReference>
<gene>
    <name evidence="2" type="ORF">N7541_005209</name>
</gene>
<dbReference type="PANTHER" id="PTHR13774">
    <property type="entry name" value="PHENAZINE BIOSYNTHESIS PROTEIN"/>
    <property type="match status" value="1"/>
</dbReference>
<dbReference type="InterPro" id="IPR003719">
    <property type="entry name" value="Phenazine_PhzF-like"/>
</dbReference>
<dbReference type="SUPFAM" id="SSF54506">
    <property type="entry name" value="Diaminopimelate epimerase-like"/>
    <property type="match status" value="1"/>
</dbReference>
<keyword evidence="3" id="KW-1185">Reference proteome</keyword>
<accession>A0A9W9RDA2</accession>
<reference evidence="2" key="2">
    <citation type="journal article" date="2023" name="IMA Fungus">
        <title>Comparative genomic study of the Penicillium genus elucidates a diverse pangenome and 15 lateral gene transfer events.</title>
        <authorList>
            <person name="Petersen C."/>
            <person name="Sorensen T."/>
            <person name="Nielsen M.R."/>
            <person name="Sondergaard T.E."/>
            <person name="Sorensen J.L."/>
            <person name="Fitzpatrick D.A."/>
            <person name="Frisvad J.C."/>
            <person name="Nielsen K.L."/>
        </authorList>
    </citation>
    <scope>NUCLEOTIDE SEQUENCE</scope>
    <source>
        <strain evidence="2">IBT 35675</strain>
    </source>
</reference>
<protein>
    <recommendedName>
        <fullName evidence="4">Diaminopimelate epimerase-like protein</fullName>
    </recommendedName>
</protein>
<dbReference type="EMBL" id="JAPZBR010000003">
    <property type="protein sequence ID" value="KAJ5358051.1"/>
    <property type="molecule type" value="Genomic_DNA"/>
</dbReference>
<evidence type="ECO:0008006" key="4">
    <source>
        <dbReference type="Google" id="ProtNLM"/>
    </source>
</evidence>
<feature type="active site" evidence="1">
    <location>
        <position position="52"/>
    </location>
</feature>
<dbReference type="GO" id="GO:0005737">
    <property type="term" value="C:cytoplasm"/>
    <property type="evidence" value="ECO:0007669"/>
    <property type="project" value="TreeGrafter"/>
</dbReference>
<comment type="caution">
    <text evidence="2">The sequence shown here is derived from an EMBL/GenBank/DDBJ whole genome shotgun (WGS) entry which is preliminary data.</text>
</comment>
<dbReference type="NCBIfam" id="TIGR00654">
    <property type="entry name" value="PhzF_family"/>
    <property type="match status" value="1"/>
</dbReference>
<organism evidence="2 3">
    <name type="scientific">Penicillium brevicompactum</name>
    <dbReference type="NCBI Taxonomy" id="5074"/>
    <lineage>
        <taxon>Eukaryota</taxon>
        <taxon>Fungi</taxon>
        <taxon>Dikarya</taxon>
        <taxon>Ascomycota</taxon>
        <taxon>Pezizomycotina</taxon>
        <taxon>Eurotiomycetes</taxon>
        <taxon>Eurotiomycetidae</taxon>
        <taxon>Eurotiales</taxon>
        <taxon>Aspergillaceae</taxon>
        <taxon>Penicillium</taxon>
    </lineage>
</organism>
<dbReference type="GO" id="GO:0016853">
    <property type="term" value="F:isomerase activity"/>
    <property type="evidence" value="ECO:0007669"/>
    <property type="project" value="TreeGrafter"/>
</dbReference>
<evidence type="ECO:0000256" key="1">
    <source>
        <dbReference type="PIRSR" id="PIRSR016184-1"/>
    </source>
</evidence>